<keyword evidence="3" id="KW-0614">Plasmid</keyword>
<dbReference type="InterPro" id="IPR014729">
    <property type="entry name" value="Rossmann-like_a/b/a_fold"/>
</dbReference>
<keyword evidence="4" id="KW-1185">Reference proteome</keyword>
<dbReference type="Gene3D" id="3.40.50.620">
    <property type="entry name" value="HUPs"/>
    <property type="match status" value="1"/>
</dbReference>
<dbReference type="SUPFAM" id="SSF52402">
    <property type="entry name" value="Adenine nucleotide alpha hydrolases-like"/>
    <property type="match status" value="1"/>
</dbReference>
<accession>A0ABM6FRS2</accession>
<dbReference type="EMBL" id="CP010898">
    <property type="protein sequence ID" value="APD11548.1"/>
    <property type="molecule type" value="Genomic_DNA"/>
</dbReference>
<dbReference type="PANTHER" id="PTHR46268">
    <property type="entry name" value="STRESS RESPONSE PROTEIN NHAX"/>
    <property type="match status" value="1"/>
</dbReference>
<dbReference type="Pfam" id="PF00582">
    <property type="entry name" value="Usp"/>
    <property type="match status" value="1"/>
</dbReference>
<comment type="similarity">
    <text evidence="1">Belongs to the universal stress protein A family.</text>
</comment>
<evidence type="ECO:0000259" key="2">
    <source>
        <dbReference type="Pfam" id="PF00582"/>
    </source>
</evidence>
<gene>
    <name evidence="3" type="ORF">UC34_25095</name>
</gene>
<dbReference type="InterPro" id="IPR006016">
    <property type="entry name" value="UspA"/>
</dbReference>
<geneLocation type="plasmid" evidence="3 4">
    <name>pPV15</name>
</geneLocation>
<dbReference type="InterPro" id="IPR006015">
    <property type="entry name" value="Universal_stress_UspA"/>
</dbReference>
<reference evidence="4" key="1">
    <citation type="submission" date="2015-02" db="EMBL/GenBank/DDBJ databases">
        <title>Complete Genome Sequencing of Pandoraea vervacti NS15 sp. nov.</title>
        <authorList>
            <person name="Chan K.-G."/>
        </authorList>
    </citation>
    <scope>NUCLEOTIDE SEQUENCE [LARGE SCALE GENOMIC DNA]</scope>
    <source>
        <strain evidence="4">NS15</strain>
        <plasmid evidence="4">pPV15</plasmid>
    </source>
</reference>
<evidence type="ECO:0000313" key="4">
    <source>
        <dbReference type="Proteomes" id="UP000035085"/>
    </source>
</evidence>
<evidence type="ECO:0000256" key="1">
    <source>
        <dbReference type="ARBA" id="ARBA00008791"/>
    </source>
</evidence>
<name>A0ABM6FRS2_9BURK</name>
<dbReference type="CDD" id="cd00293">
    <property type="entry name" value="USP-like"/>
    <property type="match status" value="1"/>
</dbReference>
<evidence type="ECO:0000313" key="3">
    <source>
        <dbReference type="EMBL" id="APD11548.1"/>
    </source>
</evidence>
<feature type="domain" description="UspA" evidence="2">
    <location>
        <begin position="1"/>
        <end position="148"/>
    </location>
</feature>
<organism evidence="3 4">
    <name type="scientific">Pandoraea vervacti</name>
    <dbReference type="NCBI Taxonomy" id="656178"/>
    <lineage>
        <taxon>Bacteria</taxon>
        <taxon>Pseudomonadati</taxon>
        <taxon>Pseudomonadota</taxon>
        <taxon>Betaproteobacteria</taxon>
        <taxon>Burkholderiales</taxon>
        <taxon>Burkholderiaceae</taxon>
        <taxon>Pandoraea</taxon>
    </lineage>
</organism>
<proteinExistence type="inferred from homology"/>
<dbReference type="Proteomes" id="UP000035085">
    <property type="component" value="Plasmid pPV15"/>
</dbReference>
<protein>
    <recommendedName>
        <fullName evidence="2">UspA domain-containing protein</fullName>
    </recommendedName>
</protein>
<dbReference type="PANTHER" id="PTHR46268:SF15">
    <property type="entry name" value="UNIVERSAL STRESS PROTEIN HP_0031"/>
    <property type="match status" value="1"/>
</dbReference>
<sequence length="167" mass="18243">MPQRILVAMDPSDTAQHALQAAIRFALADDVMRVVHVIDEPLGSYSATQAPWADWQAARERWICEGQKLLSDAYTALQDAGIQADTRSIELRAWGGTVAGAVLREAQRWRADLLVLGTHGRRGARRLLLGSVAEEVLRKSRRPVMLIPEEPGKLIAAMAAAGTLVAR</sequence>
<dbReference type="PRINTS" id="PR01438">
    <property type="entry name" value="UNVRSLSTRESS"/>
</dbReference>